<dbReference type="FunFam" id="3.40.50.300:FF:001384">
    <property type="entry name" value="Midasin"/>
    <property type="match status" value="1"/>
</dbReference>
<dbReference type="Proteomes" id="UP001143981">
    <property type="component" value="Unassembled WGS sequence"/>
</dbReference>
<evidence type="ECO:0000256" key="1">
    <source>
        <dbReference type="ARBA" id="ARBA00022741"/>
    </source>
</evidence>
<evidence type="ECO:0000259" key="3">
    <source>
        <dbReference type="SMART" id="SM00382"/>
    </source>
</evidence>
<dbReference type="InterPro" id="IPR003593">
    <property type="entry name" value="AAA+_ATPase"/>
</dbReference>
<dbReference type="AlphaFoldDB" id="A0A9W7Y881"/>
<organism evidence="4 5">
    <name type="scientific">Coemansia biformis</name>
    <dbReference type="NCBI Taxonomy" id="1286918"/>
    <lineage>
        <taxon>Eukaryota</taxon>
        <taxon>Fungi</taxon>
        <taxon>Fungi incertae sedis</taxon>
        <taxon>Zoopagomycota</taxon>
        <taxon>Kickxellomycotina</taxon>
        <taxon>Kickxellomycetes</taxon>
        <taxon>Kickxellales</taxon>
        <taxon>Kickxellaceae</taxon>
        <taxon>Coemansia</taxon>
    </lineage>
</organism>
<keyword evidence="1" id="KW-0547">Nucleotide-binding</keyword>
<sequence length="834" mass="88795">LTIGVRRADAVRAECVRHLRGLAGWNTPALGVEPARELAPAGHAVVRSDGRVGVAPFLVAEGALGGADAGLALDAPTTLDNAVRVLRAMQVGRPLLLEGSPGVGKTALVGALARLAGQRLVRINLSDQTDLMDLFGTDLPSGDGFAWCDAPFLQALQRGDWVLLDEINLASQSVLEGLNSCLDHRGTVYIAELDREFALAPGFRLFAAQNPLGQGGGRKGLPRSFVNRFTQVHVSELRRDDLQIICDRLYGGGPSSAQVLEFNRRMHDATMGARAFGAAGAPWEFNLRDVSRLMQVVLSPSPLGVGPRPVDGAVRMLYEHRMRTGRDRQQVRSLFHDVFGRPMAHAAPTLHASEDWLQVGDAVLPRRAGSVLAGRLRSLRGRLAGLESLAKCVEMQWMAILVGAAGAGKTALVRWLAATTGNKLVEVAMNSGVDTSEILGGFEQVDAQRHRSRLLARARATVDRLIGRAGCSSSDAALATHASALYEQALACEDRQQLRVLVGELAEHAGDAELDAAAAALAQLQSAGRFEWVDGILVEALERGWWLLIDRANLCSAAVLDRLNGLLEPGGVLHVNEDPARAEPVAPHPDFRIFMAVDPQYGELSRAMRNRGVEICLLPDADDGASVTEAAGLPRALLRASSPSSSLAEAAQLAAQAAERVQRGGAVQAESCDAGRELCPLEPRSRDVTVAVAGWQAQLVAAAAGESSGVRRERMLLAALGAVAPRPHAPETHLLSAIIGERPLAARLLASTLDEPIMRARQALAQVSGVHDDVLAAAPACLALNGGLTQALARHAGDPAWKWHATLLDALRFWRERAAAEELCPTDDAGMREQ</sequence>
<dbReference type="GO" id="GO:0005524">
    <property type="term" value="F:ATP binding"/>
    <property type="evidence" value="ECO:0007669"/>
    <property type="project" value="UniProtKB-KW"/>
</dbReference>
<feature type="non-terminal residue" evidence="4">
    <location>
        <position position="1"/>
    </location>
</feature>
<evidence type="ECO:0000256" key="2">
    <source>
        <dbReference type="ARBA" id="ARBA00022840"/>
    </source>
</evidence>
<dbReference type="GO" id="GO:0005634">
    <property type="term" value="C:nucleus"/>
    <property type="evidence" value="ECO:0007669"/>
    <property type="project" value="TreeGrafter"/>
</dbReference>
<dbReference type="EMBL" id="JANBOI010001979">
    <property type="protein sequence ID" value="KAJ1725738.1"/>
    <property type="molecule type" value="Genomic_DNA"/>
</dbReference>
<dbReference type="GO" id="GO:0000027">
    <property type="term" value="P:ribosomal large subunit assembly"/>
    <property type="evidence" value="ECO:0007669"/>
    <property type="project" value="TreeGrafter"/>
</dbReference>
<accession>A0A9W7Y881</accession>
<dbReference type="OrthoDB" id="5186at2759"/>
<feature type="non-terminal residue" evidence="4">
    <location>
        <position position="834"/>
    </location>
</feature>
<keyword evidence="2" id="KW-0067">ATP-binding</keyword>
<evidence type="ECO:0000313" key="4">
    <source>
        <dbReference type="EMBL" id="KAJ1725738.1"/>
    </source>
</evidence>
<dbReference type="GO" id="GO:0000055">
    <property type="term" value="P:ribosomal large subunit export from nucleus"/>
    <property type="evidence" value="ECO:0007669"/>
    <property type="project" value="TreeGrafter"/>
</dbReference>
<comment type="caution">
    <text evidence="4">The sequence shown here is derived from an EMBL/GenBank/DDBJ whole genome shotgun (WGS) entry which is preliminary data.</text>
</comment>
<name>A0A9W7Y881_9FUNG</name>
<dbReference type="GO" id="GO:0016887">
    <property type="term" value="F:ATP hydrolysis activity"/>
    <property type="evidence" value="ECO:0007669"/>
    <property type="project" value="InterPro"/>
</dbReference>
<dbReference type="PANTHER" id="PTHR48103">
    <property type="entry name" value="MIDASIN-RELATED"/>
    <property type="match status" value="1"/>
</dbReference>
<dbReference type="SMART" id="SM00382">
    <property type="entry name" value="AAA"/>
    <property type="match status" value="1"/>
</dbReference>
<dbReference type="SUPFAM" id="SSF52540">
    <property type="entry name" value="P-loop containing nucleoside triphosphate hydrolases"/>
    <property type="match status" value="2"/>
</dbReference>
<dbReference type="GO" id="GO:0030687">
    <property type="term" value="C:preribosome, large subunit precursor"/>
    <property type="evidence" value="ECO:0007669"/>
    <property type="project" value="TreeGrafter"/>
</dbReference>
<protein>
    <submittedName>
        <fullName evidence="4">AAA ATPase midasin</fullName>
    </submittedName>
</protein>
<gene>
    <name evidence="4" type="primary">MDN1_3</name>
    <name evidence="4" type="ORF">LPJ61_005619</name>
</gene>
<dbReference type="Pfam" id="PF17867">
    <property type="entry name" value="AAA_lid_7"/>
    <property type="match status" value="1"/>
</dbReference>
<proteinExistence type="predicted"/>
<evidence type="ECO:0000313" key="5">
    <source>
        <dbReference type="Proteomes" id="UP001143981"/>
    </source>
</evidence>
<dbReference type="InterPro" id="IPR027417">
    <property type="entry name" value="P-loop_NTPase"/>
</dbReference>
<dbReference type="InterPro" id="IPR040848">
    <property type="entry name" value="AAA_lid_7"/>
</dbReference>
<keyword evidence="5" id="KW-1185">Reference proteome</keyword>
<feature type="domain" description="AAA+ ATPase" evidence="3">
    <location>
        <begin position="91"/>
        <end position="239"/>
    </location>
</feature>
<reference evidence="4" key="1">
    <citation type="submission" date="2022-07" db="EMBL/GenBank/DDBJ databases">
        <title>Phylogenomic reconstructions and comparative analyses of Kickxellomycotina fungi.</title>
        <authorList>
            <person name="Reynolds N.K."/>
            <person name="Stajich J.E."/>
            <person name="Barry K."/>
            <person name="Grigoriev I.V."/>
            <person name="Crous P."/>
            <person name="Smith M.E."/>
        </authorList>
    </citation>
    <scope>NUCLEOTIDE SEQUENCE</scope>
    <source>
        <strain evidence="4">BCRC 34381</strain>
    </source>
</reference>
<dbReference type="InterPro" id="IPR011704">
    <property type="entry name" value="ATPase_dyneun-rel_AAA"/>
</dbReference>
<dbReference type="Pfam" id="PF07728">
    <property type="entry name" value="AAA_5"/>
    <property type="match status" value="3"/>
</dbReference>
<dbReference type="PANTHER" id="PTHR48103:SF2">
    <property type="entry name" value="MIDASIN"/>
    <property type="match status" value="1"/>
</dbReference>
<dbReference type="Gene3D" id="3.40.50.300">
    <property type="entry name" value="P-loop containing nucleotide triphosphate hydrolases"/>
    <property type="match status" value="2"/>
</dbReference>